<dbReference type="SMART" id="SM00240">
    <property type="entry name" value="FHA"/>
    <property type="match status" value="1"/>
</dbReference>
<dbReference type="Pfam" id="PF00498">
    <property type="entry name" value="FHA"/>
    <property type="match status" value="1"/>
</dbReference>
<dbReference type="Gene3D" id="2.60.200.20">
    <property type="match status" value="1"/>
</dbReference>
<keyword evidence="2" id="KW-0812">Transmembrane</keyword>
<feature type="region of interest" description="Disordered" evidence="1">
    <location>
        <begin position="1"/>
        <end position="34"/>
    </location>
</feature>
<keyword evidence="5" id="KW-1185">Reference proteome</keyword>
<keyword evidence="2" id="KW-1133">Transmembrane helix</keyword>
<dbReference type="InterPro" id="IPR000253">
    <property type="entry name" value="FHA_dom"/>
</dbReference>
<feature type="transmembrane region" description="Helical" evidence="2">
    <location>
        <begin position="150"/>
        <end position="172"/>
    </location>
</feature>
<dbReference type="AlphaFoldDB" id="A0A317MWI9"/>
<sequence length="173" mass="18421">MNQTPPDADATIIRPSLKNSGEAPAPTPNRTPLRGLLRGVSGEIFGKQYQVRDKTLIGRDAYCDIVLPYPEVSRHHVRLDAAADGVRLYDLGSSNGTFVNGQQVREALLSNGDEIAIHVARFRFEVPGALPDPRSALNASQTPARQGTPVWLWGVAAGAVVALIVAGVAFSLG</sequence>
<gene>
    <name evidence="4" type="ORF">C7443_104125</name>
</gene>
<protein>
    <submittedName>
        <fullName evidence="4">FHA domain-containing protein</fullName>
    </submittedName>
</protein>
<dbReference type="InterPro" id="IPR008984">
    <property type="entry name" value="SMAD_FHA_dom_sf"/>
</dbReference>
<dbReference type="PANTHER" id="PTHR23308">
    <property type="entry name" value="NUCLEAR INHIBITOR OF PROTEIN PHOSPHATASE-1"/>
    <property type="match status" value="1"/>
</dbReference>
<dbReference type="InterPro" id="IPR050923">
    <property type="entry name" value="Cell_Proc_Reg/RNA_Proc"/>
</dbReference>
<keyword evidence="2" id="KW-0472">Membrane</keyword>
<evidence type="ECO:0000313" key="4">
    <source>
        <dbReference type="EMBL" id="PWV62330.1"/>
    </source>
</evidence>
<evidence type="ECO:0000313" key="5">
    <source>
        <dbReference type="Proteomes" id="UP000246569"/>
    </source>
</evidence>
<dbReference type="PROSITE" id="PS50006">
    <property type="entry name" value="FHA_DOMAIN"/>
    <property type="match status" value="1"/>
</dbReference>
<evidence type="ECO:0000259" key="3">
    <source>
        <dbReference type="PROSITE" id="PS50006"/>
    </source>
</evidence>
<evidence type="ECO:0000256" key="1">
    <source>
        <dbReference type="SAM" id="MobiDB-lite"/>
    </source>
</evidence>
<dbReference type="Proteomes" id="UP000246569">
    <property type="component" value="Unassembled WGS sequence"/>
</dbReference>
<feature type="domain" description="FHA" evidence="3">
    <location>
        <begin position="55"/>
        <end position="104"/>
    </location>
</feature>
<proteinExistence type="predicted"/>
<organism evidence="4 5">
    <name type="scientific">Plasticicumulans acidivorans</name>
    <dbReference type="NCBI Taxonomy" id="886464"/>
    <lineage>
        <taxon>Bacteria</taxon>
        <taxon>Pseudomonadati</taxon>
        <taxon>Pseudomonadota</taxon>
        <taxon>Gammaproteobacteria</taxon>
        <taxon>Candidatus Competibacteraceae</taxon>
        <taxon>Plasticicumulans</taxon>
    </lineage>
</organism>
<reference evidence="4 5" key="1">
    <citation type="submission" date="2018-05" db="EMBL/GenBank/DDBJ databases">
        <title>Genomic Encyclopedia of Type Strains, Phase IV (KMG-IV): sequencing the most valuable type-strain genomes for metagenomic binning, comparative biology and taxonomic classification.</title>
        <authorList>
            <person name="Goeker M."/>
        </authorList>
    </citation>
    <scope>NUCLEOTIDE SEQUENCE [LARGE SCALE GENOMIC DNA]</scope>
    <source>
        <strain evidence="4 5">DSM 23606</strain>
    </source>
</reference>
<accession>A0A317MWI9</accession>
<name>A0A317MWI9_9GAMM</name>
<dbReference type="CDD" id="cd00060">
    <property type="entry name" value="FHA"/>
    <property type="match status" value="1"/>
</dbReference>
<dbReference type="SUPFAM" id="SSF49879">
    <property type="entry name" value="SMAD/FHA domain"/>
    <property type="match status" value="1"/>
</dbReference>
<evidence type="ECO:0000256" key="2">
    <source>
        <dbReference type="SAM" id="Phobius"/>
    </source>
</evidence>
<dbReference type="EMBL" id="QGTJ01000004">
    <property type="protein sequence ID" value="PWV62330.1"/>
    <property type="molecule type" value="Genomic_DNA"/>
</dbReference>
<comment type="caution">
    <text evidence="4">The sequence shown here is derived from an EMBL/GenBank/DDBJ whole genome shotgun (WGS) entry which is preliminary data.</text>
</comment>